<dbReference type="GO" id="GO:0016887">
    <property type="term" value="F:ATP hydrolysis activity"/>
    <property type="evidence" value="ECO:0007669"/>
    <property type="project" value="InterPro"/>
</dbReference>
<comment type="caution">
    <text evidence="2">The sequence shown here is derived from an EMBL/GenBank/DDBJ whole genome shotgun (WGS) entry which is preliminary data.</text>
</comment>
<accession>A0AAE4BPA0</accession>
<proteinExistence type="predicted"/>
<dbReference type="PANTHER" id="PTHR23070">
    <property type="entry name" value="BCS1 AAA-TYPE ATPASE"/>
    <property type="match status" value="1"/>
</dbReference>
<dbReference type="GO" id="GO:0005524">
    <property type="term" value="F:ATP binding"/>
    <property type="evidence" value="ECO:0007669"/>
    <property type="project" value="InterPro"/>
</dbReference>
<name>A0AAE4BPA0_9BACT</name>
<keyword evidence="3" id="KW-1185">Reference proteome</keyword>
<evidence type="ECO:0000259" key="1">
    <source>
        <dbReference type="Pfam" id="PF00004"/>
    </source>
</evidence>
<dbReference type="InterPro" id="IPR050747">
    <property type="entry name" value="Mitochondrial_chaperone_BCS1"/>
</dbReference>
<gene>
    <name evidence="2" type="ORF">HNQ88_000720</name>
</gene>
<keyword evidence="2" id="KW-0560">Oxidoreductase</keyword>
<evidence type="ECO:0000313" key="2">
    <source>
        <dbReference type="EMBL" id="MDR6237744.1"/>
    </source>
</evidence>
<feature type="domain" description="ATPase AAA-type core" evidence="1">
    <location>
        <begin position="191"/>
        <end position="307"/>
    </location>
</feature>
<organism evidence="2 3">
    <name type="scientific">Aureibacter tunicatorum</name>
    <dbReference type="NCBI Taxonomy" id="866807"/>
    <lineage>
        <taxon>Bacteria</taxon>
        <taxon>Pseudomonadati</taxon>
        <taxon>Bacteroidota</taxon>
        <taxon>Cytophagia</taxon>
        <taxon>Cytophagales</taxon>
        <taxon>Persicobacteraceae</taxon>
        <taxon>Aureibacter</taxon>
    </lineage>
</organism>
<dbReference type="InterPro" id="IPR027417">
    <property type="entry name" value="P-loop_NTPase"/>
</dbReference>
<dbReference type="SUPFAM" id="SSF52540">
    <property type="entry name" value="P-loop containing nucleoside triphosphate hydrolases"/>
    <property type="match status" value="1"/>
</dbReference>
<dbReference type="EMBL" id="JAVDQD010000001">
    <property type="protein sequence ID" value="MDR6237744.1"/>
    <property type="molecule type" value="Genomic_DNA"/>
</dbReference>
<sequence>MKEILEVFKAYSDYEVSAYYAFLYNILPSHLRTMIPLEANKENMGSVLALLDLEKEGYEILIKNWSTDDSRDSDISEDYAYQVLFQSSTQNTLIWVNLSHDDLSVDFFYDIKDQQAEQWILDANQRLRKTFGEKKLPVFNVLTKSKSNGFHMREVKMDVPSMSISEYYNDDFAQVDQAIHSSMGKKKSGLILLHGDPGTGKTSYIKNLIKTYDKTKFIFVQNEFVSELLNPDFISFLLENKDSVLIIEDAEKVITSRDYASERSIVSTILQLTDGLFSDFLNIKIVCTFNTGIDKIDQALLRKGRMIAFYCFKPLAKEKAQKLISDLGHASEAVEDDMTLANIFNYAEENFESGAQQKRKIGF</sequence>
<dbReference type="Proteomes" id="UP001185092">
    <property type="component" value="Unassembled WGS sequence"/>
</dbReference>
<protein>
    <submittedName>
        <fullName evidence="2">Aromatic ring-cleaving dioxygenase</fullName>
    </submittedName>
</protein>
<dbReference type="AlphaFoldDB" id="A0AAE4BPA0"/>
<keyword evidence="2" id="KW-0223">Dioxygenase</keyword>
<dbReference type="Gene3D" id="3.40.50.300">
    <property type="entry name" value="P-loop containing nucleotide triphosphate hydrolases"/>
    <property type="match status" value="1"/>
</dbReference>
<dbReference type="GO" id="GO:0051213">
    <property type="term" value="F:dioxygenase activity"/>
    <property type="evidence" value="ECO:0007669"/>
    <property type="project" value="UniProtKB-KW"/>
</dbReference>
<dbReference type="InterPro" id="IPR003959">
    <property type="entry name" value="ATPase_AAA_core"/>
</dbReference>
<reference evidence="2" key="1">
    <citation type="submission" date="2023-07" db="EMBL/GenBank/DDBJ databases">
        <title>Genomic Encyclopedia of Type Strains, Phase IV (KMG-IV): sequencing the most valuable type-strain genomes for metagenomic binning, comparative biology and taxonomic classification.</title>
        <authorList>
            <person name="Goeker M."/>
        </authorList>
    </citation>
    <scope>NUCLEOTIDE SEQUENCE</scope>
    <source>
        <strain evidence="2">DSM 26174</strain>
    </source>
</reference>
<dbReference type="Pfam" id="PF00004">
    <property type="entry name" value="AAA"/>
    <property type="match status" value="1"/>
</dbReference>
<dbReference type="RefSeq" id="WP_309937213.1">
    <property type="nucleotide sequence ID" value="NZ_AP025305.1"/>
</dbReference>
<evidence type="ECO:0000313" key="3">
    <source>
        <dbReference type="Proteomes" id="UP001185092"/>
    </source>
</evidence>